<dbReference type="InterPro" id="IPR012340">
    <property type="entry name" value="NA-bd_OB-fold"/>
</dbReference>
<keyword evidence="2 5" id="KW-0812">Transmembrane</keyword>
<evidence type="ECO:0000256" key="4">
    <source>
        <dbReference type="ARBA" id="ARBA00023136"/>
    </source>
</evidence>
<name>A0ABV3WWF3_9HYPH</name>
<dbReference type="EMBL" id="JAZHFV010000004">
    <property type="protein sequence ID" value="MEX4008636.1"/>
    <property type="molecule type" value="Genomic_DNA"/>
</dbReference>
<dbReference type="PANTHER" id="PTHR33507:SF3">
    <property type="entry name" value="INNER MEMBRANE PROTEIN YBBJ"/>
    <property type="match status" value="1"/>
</dbReference>
<keyword evidence="3 5" id="KW-1133">Transmembrane helix</keyword>
<dbReference type="InterPro" id="IPR052165">
    <property type="entry name" value="Membrane_assoc_protease"/>
</dbReference>
<evidence type="ECO:0000313" key="8">
    <source>
        <dbReference type="Proteomes" id="UP001559025"/>
    </source>
</evidence>
<organism evidence="7 8">
    <name type="scientific">Neoaquamicrobium sediminum</name>
    <dbReference type="NCBI Taxonomy" id="1849104"/>
    <lineage>
        <taxon>Bacteria</taxon>
        <taxon>Pseudomonadati</taxon>
        <taxon>Pseudomonadota</taxon>
        <taxon>Alphaproteobacteria</taxon>
        <taxon>Hyphomicrobiales</taxon>
        <taxon>Phyllobacteriaceae</taxon>
        <taxon>Neoaquamicrobium</taxon>
    </lineage>
</organism>
<comment type="subcellular location">
    <subcellularLocation>
        <location evidence="1">Membrane</location>
        <topology evidence="1">Multi-pass membrane protein</topology>
    </subcellularLocation>
</comment>
<keyword evidence="8" id="KW-1185">Reference proteome</keyword>
<evidence type="ECO:0000256" key="2">
    <source>
        <dbReference type="ARBA" id="ARBA00022692"/>
    </source>
</evidence>
<evidence type="ECO:0000259" key="6">
    <source>
        <dbReference type="Pfam" id="PF01957"/>
    </source>
</evidence>
<feature type="transmembrane region" description="Helical" evidence="5">
    <location>
        <begin position="12"/>
        <end position="35"/>
    </location>
</feature>
<evidence type="ECO:0000256" key="3">
    <source>
        <dbReference type="ARBA" id="ARBA00022989"/>
    </source>
</evidence>
<proteinExistence type="predicted"/>
<evidence type="ECO:0000256" key="1">
    <source>
        <dbReference type="ARBA" id="ARBA00004141"/>
    </source>
</evidence>
<dbReference type="Gene3D" id="2.40.50.140">
    <property type="entry name" value="Nucleic acid-binding proteins"/>
    <property type="match status" value="1"/>
</dbReference>
<dbReference type="Proteomes" id="UP001559025">
    <property type="component" value="Unassembled WGS sequence"/>
</dbReference>
<accession>A0ABV3WWF3</accession>
<keyword evidence="4 5" id="KW-0472">Membrane</keyword>
<comment type="caution">
    <text evidence="7">The sequence shown here is derived from an EMBL/GenBank/DDBJ whole genome shotgun (WGS) entry which is preliminary data.</text>
</comment>
<evidence type="ECO:0000313" key="7">
    <source>
        <dbReference type="EMBL" id="MEX4008636.1"/>
    </source>
</evidence>
<gene>
    <name evidence="7" type="ORF">V1479_15085</name>
</gene>
<dbReference type="Pfam" id="PF01957">
    <property type="entry name" value="NfeD"/>
    <property type="match status" value="1"/>
</dbReference>
<feature type="domain" description="NfeD-like C-terminal" evidence="6">
    <location>
        <begin position="99"/>
        <end position="151"/>
    </location>
</feature>
<dbReference type="PANTHER" id="PTHR33507">
    <property type="entry name" value="INNER MEMBRANE PROTEIN YBBJ"/>
    <property type="match status" value="1"/>
</dbReference>
<dbReference type="InterPro" id="IPR002810">
    <property type="entry name" value="NfeD-like_C"/>
</dbReference>
<reference evidence="7 8" key="1">
    <citation type="submission" date="2024-01" db="EMBL/GenBank/DDBJ databases">
        <title>New evidence supports the origin of RcGTA from prophage.</title>
        <authorList>
            <person name="Xu Y."/>
            <person name="Liu B."/>
            <person name="Chen F."/>
        </authorList>
    </citation>
    <scope>NUCLEOTIDE SEQUENCE [LARGE SCALE GENOMIC DNA]</scope>
    <source>
        <strain evidence="7 8">CBW1107-2</strain>
    </source>
</reference>
<evidence type="ECO:0000256" key="5">
    <source>
        <dbReference type="SAM" id="Phobius"/>
    </source>
</evidence>
<dbReference type="RefSeq" id="WP_368803630.1">
    <property type="nucleotide sequence ID" value="NZ_JAZHFV010000004.1"/>
</dbReference>
<protein>
    <submittedName>
        <fullName evidence="7">NfeD family protein</fullName>
    </submittedName>
</protein>
<sequence>MIMQWLTDLGPWNWMVLGAVLLTLEIVAPGAYLLWLGIAAILTGTLSLQLWDAAIWVWQVQVLVFLGLSIASVLVGRRFFSNRNQDDTDQPLLNQRERQLVGRTATLEEAITNGYGRVRLGDTLWRVTGPDLPVGTRVRVVSAENGELRVEQA</sequence>
<feature type="transmembrane region" description="Helical" evidence="5">
    <location>
        <begin position="55"/>
        <end position="75"/>
    </location>
</feature>